<evidence type="ECO:0000256" key="1">
    <source>
        <dbReference type="SAM" id="SignalP"/>
    </source>
</evidence>
<evidence type="ECO:0000313" key="2">
    <source>
        <dbReference type="EMBL" id="TWT77597.1"/>
    </source>
</evidence>
<organism evidence="2 3">
    <name type="scientific">Posidoniimonas polymericola</name>
    <dbReference type="NCBI Taxonomy" id="2528002"/>
    <lineage>
        <taxon>Bacteria</taxon>
        <taxon>Pseudomonadati</taxon>
        <taxon>Planctomycetota</taxon>
        <taxon>Planctomycetia</taxon>
        <taxon>Pirellulales</taxon>
        <taxon>Lacipirellulaceae</taxon>
        <taxon>Posidoniimonas</taxon>
    </lineage>
</organism>
<evidence type="ECO:0000313" key="3">
    <source>
        <dbReference type="Proteomes" id="UP000318478"/>
    </source>
</evidence>
<dbReference type="AlphaFoldDB" id="A0A5C5YSI2"/>
<dbReference type="Proteomes" id="UP000318478">
    <property type="component" value="Unassembled WGS sequence"/>
</dbReference>
<dbReference type="RefSeq" id="WP_197527763.1">
    <property type="nucleotide sequence ID" value="NZ_SJPO01000003.1"/>
</dbReference>
<protein>
    <submittedName>
        <fullName evidence="2">Glycosyl hydrolases family 43</fullName>
    </submittedName>
</protein>
<accession>A0A5C5YSI2</accession>
<keyword evidence="2" id="KW-0378">Hydrolase</keyword>
<gene>
    <name evidence="2" type="ORF">Pla123a_13930</name>
</gene>
<dbReference type="GO" id="GO:0016787">
    <property type="term" value="F:hydrolase activity"/>
    <property type="evidence" value="ECO:0007669"/>
    <property type="project" value="UniProtKB-KW"/>
</dbReference>
<reference evidence="2 3" key="1">
    <citation type="submission" date="2019-02" db="EMBL/GenBank/DDBJ databases">
        <title>Deep-cultivation of Planctomycetes and their phenomic and genomic characterization uncovers novel biology.</title>
        <authorList>
            <person name="Wiegand S."/>
            <person name="Jogler M."/>
            <person name="Boedeker C."/>
            <person name="Pinto D."/>
            <person name="Vollmers J."/>
            <person name="Rivas-Marin E."/>
            <person name="Kohn T."/>
            <person name="Peeters S.H."/>
            <person name="Heuer A."/>
            <person name="Rast P."/>
            <person name="Oberbeckmann S."/>
            <person name="Bunk B."/>
            <person name="Jeske O."/>
            <person name="Meyerdierks A."/>
            <person name="Storesund J.E."/>
            <person name="Kallscheuer N."/>
            <person name="Luecker S."/>
            <person name="Lage O.M."/>
            <person name="Pohl T."/>
            <person name="Merkel B.J."/>
            <person name="Hornburger P."/>
            <person name="Mueller R.-W."/>
            <person name="Bruemmer F."/>
            <person name="Labrenz M."/>
            <person name="Spormann A.M."/>
            <person name="Op Den Camp H."/>
            <person name="Overmann J."/>
            <person name="Amann R."/>
            <person name="Jetten M.S.M."/>
            <person name="Mascher T."/>
            <person name="Medema M.H."/>
            <person name="Devos D.P."/>
            <person name="Kaster A.-K."/>
            <person name="Ovreas L."/>
            <person name="Rohde M."/>
            <person name="Galperin M.Y."/>
            <person name="Jogler C."/>
        </authorList>
    </citation>
    <scope>NUCLEOTIDE SEQUENCE [LARGE SCALE GENOMIC DNA]</scope>
    <source>
        <strain evidence="2 3">Pla123a</strain>
    </source>
</reference>
<dbReference type="SUPFAM" id="SSF75005">
    <property type="entry name" value="Arabinanase/levansucrase/invertase"/>
    <property type="match status" value="2"/>
</dbReference>
<dbReference type="InterPro" id="IPR023296">
    <property type="entry name" value="Glyco_hydro_beta-prop_sf"/>
</dbReference>
<feature type="signal peptide" evidence="1">
    <location>
        <begin position="1"/>
        <end position="23"/>
    </location>
</feature>
<feature type="chain" id="PRO_5022913180" evidence="1">
    <location>
        <begin position="24"/>
        <end position="374"/>
    </location>
</feature>
<keyword evidence="3" id="KW-1185">Reference proteome</keyword>
<proteinExistence type="predicted"/>
<name>A0A5C5YSI2_9BACT</name>
<dbReference type="EMBL" id="SJPO01000003">
    <property type="protein sequence ID" value="TWT77597.1"/>
    <property type="molecule type" value="Genomic_DNA"/>
</dbReference>
<comment type="caution">
    <text evidence="2">The sequence shown here is derived from an EMBL/GenBank/DDBJ whole genome shotgun (WGS) entry which is preliminary data.</text>
</comment>
<keyword evidence="1" id="KW-0732">Signal</keyword>
<dbReference type="Gene3D" id="2.115.10.20">
    <property type="entry name" value="Glycosyl hydrolase domain, family 43"/>
    <property type="match status" value="2"/>
</dbReference>
<sequence length="374" mass="41904" precursor="true">MNARNANLLLALVIGMAAPQADADSPSPAAVDAIVDATVVTAVVTAVDDAVMQQTFDELQTPYKYGTLLTPDEGEYFDCPNVFRHDGVWYMMYVKIRDLVGYETCIARSDNLLDWEPLGTILPFQKEGWDRWQADGSIALVDPVWGGGSKVGAHDGRYWLSYFGGHKQGYETDPLAIGLAYTKHLGSGEPWKRLAENPVLSPDDADARPFEQKTLYKSHIFHDEAQTLGAPFVMYYNAKQRDAWVERIGIALSDDMINWRRHGAGPVVDNHKGITGDPQLIRMGDLWVMVYFGAGWKKGIGAFDTFACSRDLVHWTKWEGPNLLEPSEDYDKTFAHKPWMLKHEGVVYHFYCAVGGKKRTLALATSQDLRKEQP</sequence>